<keyword evidence="1" id="KW-0732">Signal</keyword>
<dbReference type="KEGG" id="baqk:QN215_05905"/>
<gene>
    <name evidence="3" type="ORF">QN215_05905</name>
</gene>
<feature type="domain" description="Solute-binding protein family 5" evidence="2">
    <location>
        <begin position="86"/>
        <end position="467"/>
    </location>
</feature>
<dbReference type="CDD" id="cd00995">
    <property type="entry name" value="PBP2_NikA_DppA_OppA_like"/>
    <property type="match status" value="1"/>
</dbReference>
<evidence type="ECO:0000256" key="1">
    <source>
        <dbReference type="SAM" id="SignalP"/>
    </source>
</evidence>
<dbReference type="AlphaFoldDB" id="A0AB39U4N1"/>
<dbReference type="PROSITE" id="PS51257">
    <property type="entry name" value="PROKAR_LIPOPROTEIN"/>
    <property type="match status" value="1"/>
</dbReference>
<dbReference type="SUPFAM" id="SSF53850">
    <property type="entry name" value="Periplasmic binding protein-like II"/>
    <property type="match status" value="1"/>
</dbReference>
<feature type="chain" id="PRO_5044269999" evidence="1">
    <location>
        <begin position="19"/>
        <end position="549"/>
    </location>
</feature>
<protein>
    <submittedName>
        <fullName evidence="3">ABC transporter substrate-binding protein</fullName>
    </submittedName>
</protein>
<evidence type="ECO:0000259" key="2">
    <source>
        <dbReference type="Pfam" id="PF00496"/>
    </source>
</evidence>
<name>A0AB39U4N1_9BIFI</name>
<dbReference type="RefSeq" id="WP_369343421.1">
    <property type="nucleotide sequence ID" value="NZ_CP129674.1"/>
</dbReference>
<organism evidence="3">
    <name type="scientific">Bifidobacterium aquikefiricola</name>
    <dbReference type="NCBI Taxonomy" id="3059038"/>
    <lineage>
        <taxon>Bacteria</taxon>
        <taxon>Bacillati</taxon>
        <taxon>Actinomycetota</taxon>
        <taxon>Actinomycetes</taxon>
        <taxon>Bifidobacteriales</taxon>
        <taxon>Bifidobacteriaceae</taxon>
        <taxon>Bifidobacterium</taxon>
    </lineage>
</organism>
<dbReference type="Gene3D" id="3.40.190.10">
    <property type="entry name" value="Periplasmic binding protein-like II"/>
    <property type="match status" value="1"/>
</dbReference>
<dbReference type="GO" id="GO:0015833">
    <property type="term" value="P:peptide transport"/>
    <property type="evidence" value="ECO:0007669"/>
    <property type="project" value="TreeGrafter"/>
</dbReference>
<reference evidence="3" key="1">
    <citation type="submission" date="2023-07" db="EMBL/GenBank/DDBJ databases">
        <title>Bifidobacterium aquikefiriaerophilum sp. nov. and Bifidobacterium eccum sp. nov., isolated from water kefir.</title>
        <authorList>
            <person name="Breselge S."/>
            <person name="Bellassi P."/>
            <person name="Barcenilla C."/>
            <person name="Alvarez-Ordonez A."/>
            <person name="Morelli L."/>
            <person name="Cotter P.D."/>
        </authorList>
    </citation>
    <scope>NUCLEOTIDE SEQUENCE</scope>
    <source>
        <strain evidence="3">WK041_4_12</strain>
    </source>
</reference>
<dbReference type="InterPro" id="IPR000914">
    <property type="entry name" value="SBP_5_dom"/>
</dbReference>
<dbReference type="Gene3D" id="3.90.76.10">
    <property type="entry name" value="Dipeptide-binding Protein, Domain 1"/>
    <property type="match status" value="1"/>
</dbReference>
<dbReference type="InterPro" id="IPR039424">
    <property type="entry name" value="SBP_5"/>
</dbReference>
<proteinExistence type="predicted"/>
<evidence type="ECO:0000313" key="3">
    <source>
        <dbReference type="EMBL" id="XDS43828.1"/>
    </source>
</evidence>
<dbReference type="EMBL" id="CP129674">
    <property type="protein sequence ID" value="XDS43828.1"/>
    <property type="molecule type" value="Genomic_DNA"/>
</dbReference>
<dbReference type="PIRSF" id="PIRSF002741">
    <property type="entry name" value="MppA"/>
    <property type="match status" value="1"/>
</dbReference>
<feature type="signal peptide" evidence="1">
    <location>
        <begin position="1"/>
        <end position="18"/>
    </location>
</feature>
<accession>A0AB39U4N1</accession>
<dbReference type="GO" id="GO:1904680">
    <property type="term" value="F:peptide transmembrane transporter activity"/>
    <property type="evidence" value="ECO:0007669"/>
    <property type="project" value="TreeGrafter"/>
</dbReference>
<dbReference type="InterPro" id="IPR030678">
    <property type="entry name" value="Peptide/Ni-bd"/>
</dbReference>
<dbReference type="Pfam" id="PF00496">
    <property type="entry name" value="SBP_bac_5"/>
    <property type="match status" value="1"/>
</dbReference>
<dbReference type="GO" id="GO:0042597">
    <property type="term" value="C:periplasmic space"/>
    <property type="evidence" value="ECO:0007669"/>
    <property type="project" value="UniProtKB-ARBA"/>
</dbReference>
<dbReference type="Gene3D" id="3.10.105.10">
    <property type="entry name" value="Dipeptide-binding Protein, Domain 3"/>
    <property type="match status" value="1"/>
</dbReference>
<dbReference type="PANTHER" id="PTHR30290">
    <property type="entry name" value="PERIPLASMIC BINDING COMPONENT OF ABC TRANSPORTER"/>
    <property type="match status" value="1"/>
</dbReference>
<dbReference type="PANTHER" id="PTHR30290:SF83">
    <property type="entry name" value="ABC TRANSPORTER SUBSTRATE-BINDING PROTEIN"/>
    <property type="match status" value="1"/>
</dbReference>
<dbReference type="GO" id="GO:0043190">
    <property type="term" value="C:ATP-binding cassette (ABC) transporter complex"/>
    <property type="evidence" value="ECO:0007669"/>
    <property type="project" value="InterPro"/>
</dbReference>
<sequence>MKKVSRLSYMAAAGSALALLLSGCGGSSSTSSSSTAASTNEVMNVYGCEPQNPLIPANTNETCGGNPIDLLFAKLVTFDAKGNRQNEVAKSITANANKTVYTIVLKNGWKFSDGTPVTSESFTKAWSYAADATNAQVNASFFSMIKGYDALQATGTPSDAQLSGLKVNSDTEFTVTLSAPSSVFPTMVGYTAYAPLPTSFYKDSKAFGEKPVGNGPYKFKSWTHNQSIDLVKNPDYKGVQPAKNAGIDFKVYTDTDAAYADVQGGNLDALETIPSSDSQTFQTDNTVQAYNKAGSVFQSFTFPSTLAHFKLDKEGRLRRAAVSMSIDRKTIVKKVLGGVGTPAVDYTSPVTPGYSDSLTGKDVLSYNPTEAKKLWKEANAIAPWGASDKLTFAYNADGGAKPVYDAIANSVKNTLGIDAQTNPYATFSAFRQAISDRKVTSAFRTGWQADYPSAEDYLTPLYSSAAADGNGSNDGDYKNPAFDALLAKADEASTTADANKDYQQAEELLLKDLPAVPLYYSNAAGVAAKGVKGFVLNWKNVPVYQNLTK</sequence>